<organism evidence="2">
    <name type="scientific">Tetraodon nigroviridis</name>
    <name type="common">Spotted green pufferfish</name>
    <name type="synonym">Chelonodon nigroviridis</name>
    <dbReference type="NCBI Taxonomy" id="99883"/>
    <lineage>
        <taxon>Eukaryota</taxon>
        <taxon>Metazoa</taxon>
        <taxon>Chordata</taxon>
        <taxon>Craniata</taxon>
        <taxon>Vertebrata</taxon>
        <taxon>Euteleostomi</taxon>
        <taxon>Actinopterygii</taxon>
        <taxon>Neopterygii</taxon>
        <taxon>Teleostei</taxon>
        <taxon>Neoteleostei</taxon>
        <taxon>Acanthomorphata</taxon>
        <taxon>Eupercaria</taxon>
        <taxon>Tetraodontiformes</taxon>
        <taxon>Tetradontoidea</taxon>
        <taxon>Tetraodontidae</taxon>
        <taxon>Tetraodon</taxon>
    </lineage>
</organism>
<gene>
    <name evidence="2" type="ORF">GSTENG00038651001</name>
</gene>
<evidence type="ECO:0000256" key="1">
    <source>
        <dbReference type="SAM" id="Phobius"/>
    </source>
</evidence>
<feature type="non-terminal residue" evidence="2">
    <location>
        <position position="48"/>
    </location>
</feature>
<proteinExistence type="predicted"/>
<evidence type="ECO:0000313" key="2">
    <source>
        <dbReference type="EMBL" id="CAG13743.1"/>
    </source>
</evidence>
<comment type="caution">
    <text evidence="2">The sequence shown here is derived from an EMBL/GenBank/DDBJ whole genome shotgun (WGS) entry which is preliminary data.</text>
</comment>
<accession>Q4RCY9</accession>
<name>Q4RCY9_TETNG</name>
<protein>
    <submittedName>
        <fullName evidence="2">(spotted green pufferfish) hypothetical protein</fullName>
    </submittedName>
</protein>
<dbReference type="EMBL" id="CAAE01017769">
    <property type="protein sequence ID" value="CAG13743.1"/>
    <property type="molecule type" value="Genomic_DNA"/>
</dbReference>
<keyword evidence="1" id="KW-0812">Transmembrane</keyword>
<reference evidence="2" key="2">
    <citation type="submission" date="2004-02" db="EMBL/GenBank/DDBJ databases">
        <authorList>
            <consortium name="Genoscope"/>
            <consortium name="Whitehead Institute Centre for Genome Research"/>
        </authorList>
    </citation>
    <scope>NUCLEOTIDE SEQUENCE</scope>
</reference>
<keyword evidence="1" id="KW-0472">Membrane</keyword>
<sequence length="48" mass="5533">FTMFICCAVIIVIIQYCNFCQLSYWMRSTLATLVGLALLAFLFFSPCR</sequence>
<feature type="non-terminal residue" evidence="2">
    <location>
        <position position="1"/>
    </location>
</feature>
<dbReference type="AlphaFoldDB" id="Q4RCY9"/>
<reference evidence="2" key="1">
    <citation type="journal article" date="2004" name="Nature">
        <title>Genome duplication in the teleost fish Tetraodon nigroviridis reveals the early vertebrate proto-karyotype.</title>
        <authorList>
            <person name="Jaillon O."/>
            <person name="Aury J.-M."/>
            <person name="Brunet F."/>
            <person name="Petit J.-L."/>
            <person name="Stange-Thomann N."/>
            <person name="Mauceli E."/>
            <person name="Bouneau L."/>
            <person name="Fischer C."/>
            <person name="Ozouf-Costaz C."/>
            <person name="Bernot A."/>
            <person name="Nicaud S."/>
            <person name="Jaffe D."/>
            <person name="Fisher S."/>
            <person name="Lutfalla G."/>
            <person name="Dossat C."/>
            <person name="Segurens B."/>
            <person name="Dasilva C."/>
            <person name="Salanoubat M."/>
            <person name="Levy M."/>
            <person name="Boudet N."/>
            <person name="Castellano S."/>
            <person name="Anthouard V."/>
            <person name="Jubin C."/>
            <person name="Castelli V."/>
            <person name="Katinka M."/>
            <person name="Vacherie B."/>
            <person name="Biemont C."/>
            <person name="Skalli Z."/>
            <person name="Cattolico L."/>
            <person name="Poulain J."/>
            <person name="De Berardinis V."/>
            <person name="Cruaud C."/>
            <person name="Duprat S."/>
            <person name="Brottier P."/>
            <person name="Coutanceau J.-P."/>
            <person name="Gouzy J."/>
            <person name="Parra G."/>
            <person name="Lardier G."/>
            <person name="Chapple C."/>
            <person name="McKernan K.J."/>
            <person name="McEwan P."/>
            <person name="Bosak S."/>
            <person name="Kellis M."/>
            <person name="Volff J.-N."/>
            <person name="Guigo R."/>
            <person name="Zody M.C."/>
            <person name="Mesirov J."/>
            <person name="Lindblad-Toh K."/>
            <person name="Birren B."/>
            <person name="Nusbaum C."/>
            <person name="Kahn D."/>
            <person name="Robinson-Rechavi M."/>
            <person name="Laudet V."/>
            <person name="Schachter V."/>
            <person name="Quetier F."/>
            <person name="Saurin W."/>
            <person name="Scarpelli C."/>
            <person name="Wincker P."/>
            <person name="Lander E.S."/>
            <person name="Weissenbach J."/>
            <person name="Roest Crollius H."/>
        </authorList>
    </citation>
    <scope>NUCLEOTIDE SEQUENCE [LARGE SCALE GENOMIC DNA]</scope>
</reference>
<feature type="transmembrane region" description="Helical" evidence="1">
    <location>
        <begin position="29"/>
        <end position="47"/>
    </location>
</feature>
<keyword evidence="1" id="KW-1133">Transmembrane helix</keyword>
<dbReference type="KEGG" id="tng:GSTEN00038651G001"/>